<dbReference type="AlphaFoldDB" id="K4KNS4"/>
<dbReference type="Gene3D" id="2.130.10.10">
    <property type="entry name" value="YVTN repeat-like/Quinoprotein amine dehydrogenase"/>
    <property type="match status" value="1"/>
</dbReference>
<dbReference type="eggNOG" id="ENOG502Z9HK">
    <property type="taxonomic scope" value="Bacteria"/>
</dbReference>
<dbReference type="InterPro" id="IPR036278">
    <property type="entry name" value="Sialidase_sf"/>
</dbReference>
<dbReference type="SUPFAM" id="SSF50939">
    <property type="entry name" value="Sialidases"/>
    <property type="match status" value="1"/>
</dbReference>
<protein>
    <submittedName>
        <fullName evidence="1">Uncharacterized protein</fullName>
    </submittedName>
</protein>
<dbReference type="InterPro" id="IPR015943">
    <property type="entry name" value="WD40/YVTN_repeat-like_dom_sf"/>
</dbReference>
<dbReference type="HOGENOM" id="CLU_458482_0_0_6"/>
<gene>
    <name evidence="1" type="ordered locus">M5M_13785</name>
</gene>
<dbReference type="EMBL" id="CP003746">
    <property type="protein sequence ID" value="AFU99895.1"/>
    <property type="molecule type" value="Genomic_DNA"/>
</dbReference>
<name>K4KNS4_SIMAS</name>
<proteinExistence type="predicted"/>
<dbReference type="KEGG" id="saga:M5M_13785"/>
<evidence type="ECO:0000313" key="2">
    <source>
        <dbReference type="Proteomes" id="UP000000466"/>
    </source>
</evidence>
<dbReference type="STRING" id="1117647.M5M_13785"/>
<organism evidence="1 2">
    <name type="scientific">Simiduia agarivorans (strain DSM 21679 / JCM 13881 / BCRC 17597 / SA1)</name>
    <dbReference type="NCBI Taxonomy" id="1117647"/>
    <lineage>
        <taxon>Bacteria</taxon>
        <taxon>Pseudomonadati</taxon>
        <taxon>Pseudomonadota</taxon>
        <taxon>Gammaproteobacteria</taxon>
        <taxon>Cellvibrionales</taxon>
        <taxon>Cellvibrionaceae</taxon>
        <taxon>Simiduia</taxon>
    </lineage>
</organism>
<sequence>MIAGIQPSISLEDFALKQQINRILVAAGLIFLAGCAGQVNMNPTIESAHDIVAERGIVVARVVNAGSFQMPFNQLTLTPENLNASKTIKPERLTAKDQFSGGYTVFAAQVPPGTYMVSDVRSFYIIGDYIYSKFVSAPDDLGTFTVEAGQVTDIGTLVHYPKSMGEKYQDILLRVPEQHASTALDAHFAFLKGRFNNPNRWNEDGLASDRELLFSQVVQSPVSYTDKLKLSDGSVLFFNRLGTVLERDPAGNFSAGGVTSNLAFTDVKALSTGGLVVAAPEGKVFHRDAGKQWHDWSLDADLHVHAVREVNEGAIDVLTSRNDELIVFRRDSQVSTWQEMNRYNYIKGWASLPRVVDPRKSSTKKIYPRRILSANFFSDNDQTWVKITTQSMASQAALGSGGEPVYFRFNSADWTVGKFEDDPDDIYLMNAGLRTLKVERSNSWWSGANIDFFRKDQATDSWVEISKKLLFCKEEVTTNLACTNGSKAVKSKSKSFYFNGAPLFSDDLNAVASVSVSNYDFWTSERSSESYLVTTNDGGQTWANTGKAFPKEYCTALVPEVTDRLLISCNGATLDFYESADQGESWQQVRYHEEF</sequence>
<dbReference type="Proteomes" id="UP000000466">
    <property type="component" value="Chromosome"/>
</dbReference>
<accession>K4KNS4</accession>
<keyword evidence="2" id="KW-1185">Reference proteome</keyword>
<evidence type="ECO:0000313" key="1">
    <source>
        <dbReference type="EMBL" id="AFU99895.1"/>
    </source>
</evidence>
<reference evidence="1 2" key="1">
    <citation type="journal article" date="2013" name="Genome Announc.">
        <title>Complete genome sequence of Simiduia agarivorans SA1(T), a marine bacterium able to degrade a variety of polysaccharides.</title>
        <authorList>
            <person name="Lin S.Y."/>
            <person name="Shieh W.Y."/>
            <person name="Chen J.S."/>
            <person name="Tang S.L."/>
        </authorList>
    </citation>
    <scope>NUCLEOTIDE SEQUENCE [LARGE SCALE GENOMIC DNA]</scope>
    <source>
        <strain evidence="2">DSM 21679 / JCM 13881 / BCRC 17597 / SA1</strain>
    </source>
</reference>